<evidence type="ECO:0000313" key="2">
    <source>
        <dbReference type="EMBL" id="AKI80609.1"/>
    </source>
</evidence>
<accession>A0A0G2Y7T1</accession>
<evidence type="ECO:0000313" key="3">
    <source>
        <dbReference type="Proteomes" id="UP000240461"/>
    </source>
</evidence>
<sequence>MIILTVHIIKNLETQMGNTSSSRSMTNSGMFVGSLALAPFTGGFSLLGLIPATVRTIAEVKINWRIVDINNCISSSYYDYKIKNIEIRYCHIDDDWIDAGVTLAARTFVVSTDAAHHWFVILELEGFDDYIYIDKHYFRNILIRKNKKGKNGGGDAWFESALKWRSDIKKYDGNVTLGQLISYVESDEHKYYHLIDDNCQHFAKKVYSWLT</sequence>
<dbReference type="KEGG" id="vg:80514407"/>
<evidence type="ECO:0000256" key="1">
    <source>
        <dbReference type="SAM" id="Phobius"/>
    </source>
</evidence>
<keyword evidence="1" id="KW-0472">Membrane</keyword>
<dbReference type="EMBL" id="KM982402">
    <property type="protein sequence ID" value="AKI80609.1"/>
    <property type="molecule type" value="Genomic_DNA"/>
</dbReference>
<protein>
    <submittedName>
        <fullName evidence="2">Uncharacterized protein</fullName>
    </submittedName>
</protein>
<keyword evidence="3" id="KW-1185">Reference proteome</keyword>
<organism evidence="2 3">
    <name type="scientific">Acanthamoeba polyphaga mimivirus Kroon</name>
    <dbReference type="NCBI Taxonomy" id="3069720"/>
    <lineage>
        <taxon>Viruses</taxon>
        <taxon>Varidnaviria</taxon>
        <taxon>Bamfordvirae</taxon>
        <taxon>Nucleocytoviricota</taxon>
        <taxon>Megaviricetes</taxon>
        <taxon>Imitervirales</taxon>
        <taxon>Mimiviridae</taxon>
        <taxon>Megamimivirinae</taxon>
        <taxon>Mimivirus</taxon>
        <taxon>Mimivirus lagoaense</taxon>
    </lineage>
</organism>
<proteinExistence type="predicted"/>
<dbReference type="Proteomes" id="UP000240461">
    <property type="component" value="Segment"/>
</dbReference>
<name>A0A0G2Y7T1_9VIRU</name>
<reference evidence="2 3" key="1">
    <citation type="submission" date="2014-10" db="EMBL/GenBank/DDBJ databases">
        <title>Pan-genome analysis of Brazilian lineage A amoebal mimiviruses.</title>
        <authorList>
            <person name="Assis F.L."/>
            <person name="Abrahao J.S."/>
            <person name="Kroon E.G."/>
            <person name="Dornas F.P."/>
            <person name="Andrade K.R."/>
            <person name="Borato P.V.M."/>
            <person name="Pilotto M.R."/>
            <person name="Benamar S."/>
            <person name="LaScola B."/>
            <person name="Colson P."/>
        </authorList>
    </citation>
    <scope>NUCLEOTIDE SEQUENCE [LARGE SCALE GENOMIC DNA]</scope>
    <source>
        <strain evidence="2 3">Kroon</strain>
    </source>
</reference>
<keyword evidence="1" id="KW-1133">Transmembrane helix</keyword>
<feature type="transmembrane region" description="Helical" evidence="1">
    <location>
        <begin position="30"/>
        <end position="54"/>
    </location>
</feature>
<keyword evidence="1" id="KW-0812">Transmembrane</keyword>